<dbReference type="EMBL" id="AZEI01000061">
    <property type="protein sequence ID" value="KRL16723.1"/>
    <property type="molecule type" value="Genomic_DNA"/>
</dbReference>
<reference evidence="1 2" key="1">
    <citation type="journal article" date="2015" name="Genome Announc.">
        <title>Expanding the biotechnology potential of lactobacilli through comparative genomics of 213 strains and associated genera.</title>
        <authorList>
            <person name="Sun Z."/>
            <person name="Harris H.M."/>
            <person name="McCann A."/>
            <person name="Guo C."/>
            <person name="Argimon S."/>
            <person name="Zhang W."/>
            <person name="Yang X."/>
            <person name="Jeffery I.B."/>
            <person name="Cooney J.C."/>
            <person name="Kagawa T.F."/>
            <person name="Liu W."/>
            <person name="Song Y."/>
            <person name="Salvetti E."/>
            <person name="Wrobel A."/>
            <person name="Rasinkangas P."/>
            <person name="Parkhill J."/>
            <person name="Rea M.C."/>
            <person name="O'Sullivan O."/>
            <person name="Ritari J."/>
            <person name="Douillard F.P."/>
            <person name="Paul Ross R."/>
            <person name="Yang R."/>
            <person name="Briner A.E."/>
            <person name="Felis G.E."/>
            <person name="de Vos W.M."/>
            <person name="Barrangou R."/>
            <person name="Klaenhammer T.R."/>
            <person name="Caufield P.W."/>
            <person name="Cui Y."/>
            <person name="Zhang H."/>
            <person name="O'Toole P.W."/>
        </authorList>
    </citation>
    <scope>NUCLEOTIDE SEQUENCE [LARGE SCALE GENOMIC DNA]</scope>
    <source>
        <strain evidence="1 2">DSM 19907</strain>
    </source>
</reference>
<accession>A0ABR5PCX8</accession>
<protein>
    <submittedName>
        <fullName evidence="1">Uncharacterized protein</fullName>
    </submittedName>
</protein>
<proteinExistence type="predicted"/>
<gene>
    <name evidence="1" type="ORF">FD12_GL002595</name>
</gene>
<evidence type="ECO:0000313" key="2">
    <source>
        <dbReference type="Proteomes" id="UP000051977"/>
    </source>
</evidence>
<name>A0ABR5PCX8_9LACO</name>
<comment type="caution">
    <text evidence="1">The sequence shown here is derived from an EMBL/GenBank/DDBJ whole genome shotgun (WGS) entry which is preliminary data.</text>
</comment>
<sequence length="58" mass="6703">MGAYVQVIAWQSIILQYNGLRQTADPGHLSQKIMHSKTRMHYFFHLNSGIKAPFIPIF</sequence>
<keyword evidence="2" id="KW-1185">Reference proteome</keyword>
<evidence type="ECO:0000313" key="1">
    <source>
        <dbReference type="EMBL" id="KRL16723.1"/>
    </source>
</evidence>
<dbReference type="Proteomes" id="UP000051977">
    <property type="component" value="Unassembled WGS sequence"/>
</dbReference>
<organism evidence="1 2">
    <name type="scientific">Lentilactobacillus rapi DSM 19907 = JCM 15042</name>
    <dbReference type="NCBI Taxonomy" id="1423795"/>
    <lineage>
        <taxon>Bacteria</taxon>
        <taxon>Bacillati</taxon>
        <taxon>Bacillota</taxon>
        <taxon>Bacilli</taxon>
        <taxon>Lactobacillales</taxon>
        <taxon>Lactobacillaceae</taxon>
        <taxon>Lentilactobacillus</taxon>
    </lineage>
</organism>